<evidence type="ECO:0000313" key="2">
    <source>
        <dbReference type="EMBL" id="KYN12137.1"/>
    </source>
</evidence>
<dbReference type="PROSITE" id="PS50994">
    <property type="entry name" value="INTEGRASE"/>
    <property type="match status" value="1"/>
</dbReference>
<dbReference type="InterPro" id="IPR050951">
    <property type="entry name" value="Retrovirus_Pol_polyprotein"/>
</dbReference>
<accession>A0A151IWQ5</accession>
<dbReference type="Proteomes" id="UP000078492">
    <property type="component" value="Unassembled WGS sequence"/>
</dbReference>
<evidence type="ECO:0000313" key="3">
    <source>
        <dbReference type="Proteomes" id="UP000078492"/>
    </source>
</evidence>
<keyword evidence="3" id="KW-1185">Reference proteome</keyword>
<dbReference type="EMBL" id="KQ980859">
    <property type="protein sequence ID" value="KYN12137.1"/>
    <property type="molecule type" value="Genomic_DNA"/>
</dbReference>
<dbReference type="SUPFAM" id="SSF53098">
    <property type="entry name" value="Ribonuclease H-like"/>
    <property type="match status" value="1"/>
</dbReference>
<dbReference type="InterPro" id="IPR012337">
    <property type="entry name" value="RNaseH-like_sf"/>
</dbReference>
<gene>
    <name evidence="2" type="ORF">ALC57_15700</name>
</gene>
<sequence length="120" mass="13932">VFLIVDAFTKYVKLYATKTTASKEAIKALYDYFINYSKPRIVVSDRGSCFISQEFKQFLDNHSIKHILVATGSPQSNGQEERINRVIVPMLSKQINREKGQSWYNVLHQVEYALNNWRNA</sequence>
<dbReference type="PANTHER" id="PTHR37984">
    <property type="entry name" value="PROTEIN CBG26694"/>
    <property type="match status" value="1"/>
</dbReference>
<dbReference type="Pfam" id="PF00665">
    <property type="entry name" value="rve"/>
    <property type="match status" value="1"/>
</dbReference>
<name>A0A151IWQ5_9HYME</name>
<proteinExistence type="predicted"/>
<reference evidence="2 3" key="1">
    <citation type="submission" date="2015-09" db="EMBL/GenBank/DDBJ databases">
        <title>Trachymyrmex cornetzi WGS genome.</title>
        <authorList>
            <person name="Nygaard S."/>
            <person name="Hu H."/>
            <person name="Boomsma J."/>
            <person name="Zhang G."/>
        </authorList>
    </citation>
    <scope>NUCLEOTIDE SEQUENCE [LARGE SCALE GENOMIC DNA]</scope>
    <source>
        <strain evidence="2">Tcor2-1</strain>
        <tissue evidence="2">Whole body</tissue>
    </source>
</reference>
<dbReference type="GO" id="GO:0003676">
    <property type="term" value="F:nucleic acid binding"/>
    <property type="evidence" value="ECO:0007669"/>
    <property type="project" value="InterPro"/>
</dbReference>
<dbReference type="PANTHER" id="PTHR37984:SF5">
    <property type="entry name" value="PROTEIN NYNRIN-LIKE"/>
    <property type="match status" value="1"/>
</dbReference>
<organism evidence="2 3">
    <name type="scientific">Trachymyrmex cornetzi</name>
    <dbReference type="NCBI Taxonomy" id="471704"/>
    <lineage>
        <taxon>Eukaryota</taxon>
        <taxon>Metazoa</taxon>
        <taxon>Ecdysozoa</taxon>
        <taxon>Arthropoda</taxon>
        <taxon>Hexapoda</taxon>
        <taxon>Insecta</taxon>
        <taxon>Pterygota</taxon>
        <taxon>Neoptera</taxon>
        <taxon>Endopterygota</taxon>
        <taxon>Hymenoptera</taxon>
        <taxon>Apocrita</taxon>
        <taxon>Aculeata</taxon>
        <taxon>Formicoidea</taxon>
        <taxon>Formicidae</taxon>
        <taxon>Myrmicinae</taxon>
        <taxon>Trachymyrmex</taxon>
    </lineage>
</organism>
<feature type="domain" description="Integrase catalytic" evidence="1">
    <location>
        <begin position="1"/>
        <end position="120"/>
    </location>
</feature>
<dbReference type="Gene3D" id="3.30.420.10">
    <property type="entry name" value="Ribonuclease H-like superfamily/Ribonuclease H"/>
    <property type="match status" value="1"/>
</dbReference>
<protein>
    <submittedName>
        <fullName evidence="2">Pro-Pol polyprotein</fullName>
    </submittedName>
</protein>
<dbReference type="GO" id="GO:0015074">
    <property type="term" value="P:DNA integration"/>
    <property type="evidence" value="ECO:0007669"/>
    <property type="project" value="InterPro"/>
</dbReference>
<evidence type="ECO:0000259" key="1">
    <source>
        <dbReference type="PROSITE" id="PS50994"/>
    </source>
</evidence>
<dbReference type="AlphaFoldDB" id="A0A151IWQ5"/>
<dbReference type="InterPro" id="IPR001584">
    <property type="entry name" value="Integrase_cat-core"/>
</dbReference>
<dbReference type="STRING" id="471704.A0A151IWQ5"/>
<dbReference type="InterPro" id="IPR036397">
    <property type="entry name" value="RNaseH_sf"/>
</dbReference>
<feature type="non-terminal residue" evidence="2">
    <location>
        <position position="1"/>
    </location>
</feature>